<proteinExistence type="predicted"/>
<evidence type="ECO:0000313" key="1">
    <source>
        <dbReference type="EMBL" id="KAI0038073.1"/>
    </source>
</evidence>
<dbReference type="Proteomes" id="UP000814033">
    <property type="component" value="Unassembled WGS sequence"/>
</dbReference>
<evidence type="ECO:0000313" key="2">
    <source>
        <dbReference type="Proteomes" id="UP000814033"/>
    </source>
</evidence>
<accession>A0ACB8R251</accession>
<name>A0ACB8R251_9AGAM</name>
<reference evidence="1" key="2">
    <citation type="journal article" date="2022" name="New Phytol.">
        <title>Evolutionary transition to the ectomycorrhizal habit in the genomes of a hyperdiverse lineage of mushroom-forming fungi.</title>
        <authorList>
            <person name="Looney B."/>
            <person name="Miyauchi S."/>
            <person name="Morin E."/>
            <person name="Drula E."/>
            <person name="Courty P.E."/>
            <person name="Kohler A."/>
            <person name="Kuo A."/>
            <person name="LaButti K."/>
            <person name="Pangilinan J."/>
            <person name="Lipzen A."/>
            <person name="Riley R."/>
            <person name="Andreopoulos W."/>
            <person name="He G."/>
            <person name="Johnson J."/>
            <person name="Nolan M."/>
            <person name="Tritt A."/>
            <person name="Barry K.W."/>
            <person name="Grigoriev I.V."/>
            <person name="Nagy L.G."/>
            <person name="Hibbett D."/>
            <person name="Henrissat B."/>
            <person name="Matheny P.B."/>
            <person name="Labbe J."/>
            <person name="Martin F.M."/>
        </authorList>
    </citation>
    <scope>NUCLEOTIDE SEQUENCE</scope>
    <source>
        <strain evidence="1">FP105234-sp</strain>
    </source>
</reference>
<comment type="caution">
    <text evidence="1">The sequence shown here is derived from an EMBL/GenBank/DDBJ whole genome shotgun (WGS) entry which is preliminary data.</text>
</comment>
<keyword evidence="2" id="KW-1185">Reference proteome</keyword>
<reference evidence="1" key="1">
    <citation type="submission" date="2021-02" db="EMBL/GenBank/DDBJ databases">
        <authorList>
            <consortium name="DOE Joint Genome Institute"/>
            <person name="Ahrendt S."/>
            <person name="Looney B.P."/>
            <person name="Miyauchi S."/>
            <person name="Morin E."/>
            <person name="Drula E."/>
            <person name="Courty P.E."/>
            <person name="Chicoki N."/>
            <person name="Fauchery L."/>
            <person name="Kohler A."/>
            <person name="Kuo A."/>
            <person name="Labutti K."/>
            <person name="Pangilinan J."/>
            <person name="Lipzen A."/>
            <person name="Riley R."/>
            <person name="Andreopoulos W."/>
            <person name="He G."/>
            <person name="Johnson J."/>
            <person name="Barry K.W."/>
            <person name="Grigoriev I.V."/>
            <person name="Nagy L."/>
            <person name="Hibbett D."/>
            <person name="Henrissat B."/>
            <person name="Matheny P.B."/>
            <person name="Labbe J."/>
            <person name="Martin F."/>
        </authorList>
    </citation>
    <scope>NUCLEOTIDE SEQUENCE</scope>
    <source>
        <strain evidence="1">FP105234-sp</strain>
    </source>
</reference>
<protein>
    <submittedName>
        <fullName evidence="1">Uncharacterized protein</fullName>
    </submittedName>
</protein>
<sequence length="167" mass="18108">MSTAVDQRSALGQARTNGAERLQHEADERLQRSTSASPLTSELPRHLTARGTDTQQFTFISCDTPAANNAHLPWSRAHLPSANLNTAQRPHAPHERCRAHVSRGHVRRWARARRDSSTGARRGFARSWCPPRSLRADRESGSEDGARGGAGGRAACGAAQGEGTARR</sequence>
<dbReference type="EMBL" id="MU276602">
    <property type="protein sequence ID" value="KAI0038073.1"/>
    <property type="molecule type" value="Genomic_DNA"/>
</dbReference>
<organism evidence="1 2">
    <name type="scientific">Auriscalpium vulgare</name>
    <dbReference type="NCBI Taxonomy" id="40419"/>
    <lineage>
        <taxon>Eukaryota</taxon>
        <taxon>Fungi</taxon>
        <taxon>Dikarya</taxon>
        <taxon>Basidiomycota</taxon>
        <taxon>Agaricomycotina</taxon>
        <taxon>Agaricomycetes</taxon>
        <taxon>Russulales</taxon>
        <taxon>Auriscalpiaceae</taxon>
        <taxon>Auriscalpium</taxon>
    </lineage>
</organism>
<gene>
    <name evidence="1" type="ORF">FA95DRAFT_1298003</name>
</gene>